<reference evidence="8 10" key="1">
    <citation type="submission" date="2015-07" db="EMBL/GenBank/DDBJ databases">
        <title>Genome of Polaribacter dokdonenesis DSW-5, isolated from seawater off Dokdo in Korea.</title>
        <authorList>
            <person name="Yoon K."/>
            <person name="Song J.Y."/>
            <person name="Kim J.F."/>
        </authorList>
    </citation>
    <scope>NUCLEOTIDE SEQUENCE [LARGE SCALE GENOMIC DNA]</scope>
    <source>
        <strain evidence="8 10">DSW-5</strain>
    </source>
</reference>
<organism evidence="8 10">
    <name type="scientific">Polaribacter dokdonensis DSW-5</name>
    <dbReference type="NCBI Taxonomy" id="1300348"/>
    <lineage>
        <taxon>Bacteria</taxon>
        <taxon>Pseudomonadati</taxon>
        <taxon>Bacteroidota</taxon>
        <taxon>Flavobacteriia</taxon>
        <taxon>Flavobacteriales</taxon>
        <taxon>Flavobacteriaceae</taxon>
    </lineage>
</organism>
<dbReference type="Proteomes" id="UP000037716">
    <property type="component" value="Unassembled WGS sequence"/>
</dbReference>
<dbReference type="AlphaFoldDB" id="A0A0M9CFZ3"/>
<evidence type="ECO:0000313" key="10">
    <source>
        <dbReference type="Proteomes" id="UP000037716"/>
    </source>
</evidence>
<comment type="similarity">
    <text evidence="1">Belongs to the glycosyl hydrolase 20 family.</text>
</comment>
<dbReference type="GO" id="GO:0005764">
    <property type="term" value="C:lysosome"/>
    <property type="evidence" value="ECO:0007669"/>
    <property type="project" value="TreeGrafter"/>
</dbReference>
<dbReference type="PRINTS" id="PR00738">
    <property type="entry name" value="GLHYDRLASE20"/>
</dbReference>
<dbReference type="EMBL" id="LGBR01000001">
    <property type="protein sequence ID" value="KOY51703.1"/>
    <property type="molecule type" value="Genomic_DNA"/>
</dbReference>
<evidence type="ECO:0000313" key="9">
    <source>
        <dbReference type="EMBL" id="SEE05162.1"/>
    </source>
</evidence>
<dbReference type="GO" id="GO:0030203">
    <property type="term" value="P:glycosaminoglycan metabolic process"/>
    <property type="evidence" value="ECO:0007669"/>
    <property type="project" value="TreeGrafter"/>
</dbReference>
<keyword evidence="2 8" id="KW-0378">Hydrolase</keyword>
<dbReference type="EMBL" id="FNUE01000001">
    <property type="protein sequence ID" value="SEE05162.1"/>
    <property type="molecule type" value="Genomic_DNA"/>
</dbReference>
<dbReference type="InterPro" id="IPR015883">
    <property type="entry name" value="Glyco_hydro_20_cat"/>
</dbReference>
<dbReference type="RefSeq" id="WP_053973858.1">
    <property type="nucleotide sequence ID" value="NZ_FNUE01000001.1"/>
</dbReference>
<dbReference type="InterPro" id="IPR017853">
    <property type="entry name" value="GH"/>
</dbReference>
<sequence length="682" mass="77888">MKKIIIILLLIQGSNQFIQAQDALSNKYDLMPWPKEITEYSSQFLIDENLTVSINSEKSERVQKGAIRFLRRLANRTGVFLNEGFPVYNEKGSINLIYDTISKLDLRTDESYLLEISASKIDITAKSDIGILRGLETLLQLTQHNTRNYYFPSVSINDAPRFVWRGLMIDVSRHFQPIAVIKRNLEAMASVKINVFHWHLTDDQGFRIESKVYPKLQELASDGLYYTQNQIKDVVAFADNLGIRVIPEIDVPGHASAILTAYPELGSKENYNYSIERFAGVFHPTLNPSKEITYTFLENLFTEITPLFPDQYFHIGGDENEGKHWDQNQEIAKFKDKHKLKNNHELQTYFNIRLEKILKKLGKKLMGWDEILTPNMPTTAVIHSWRGENEGVANGGSLIEAAKKGYQTVLSNGYYIDRMLSVEHHYSVDPIGDIKLNKEELSKVLGGEATMWSELVTPQTIDSRIWPRTAAIAERFWSTKDVKDVDNMRKRLSKISYQLEELGLTHIKNRDVILRSISHNQNINSIQDLAKICEPLKIYARNKDGIEYKTFSSFNLFADACSADAEDAIVFNRKVSNFLKVQNRTNTAHVLSYLKKWANNYTKFAKLDKNPKLNSLEELSKNLSIACNVLQNSIENTAVSKSDLLKLQNAIATLKLPVADTEVVIVNALENLANYCKTNYKN</sequence>
<dbReference type="Pfam" id="PF14845">
    <property type="entry name" value="Glycohydro_20b2"/>
    <property type="match status" value="1"/>
</dbReference>
<dbReference type="SUPFAM" id="SSF55545">
    <property type="entry name" value="beta-N-acetylhexosaminidase-like domain"/>
    <property type="match status" value="1"/>
</dbReference>
<evidence type="ECO:0000313" key="8">
    <source>
        <dbReference type="EMBL" id="KOY51703.1"/>
    </source>
</evidence>
<dbReference type="GO" id="GO:0004563">
    <property type="term" value="F:beta-N-acetylhexosaminidase activity"/>
    <property type="evidence" value="ECO:0007669"/>
    <property type="project" value="InterPro"/>
</dbReference>
<keyword evidence="3" id="KW-0325">Glycoprotein</keyword>
<dbReference type="GO" id="GO:0005975">
    <property type="term" value="P:carbohydrate metabolic process"/>
    <property type="evidence" value="ECO:0007669"/>
    <property type="project" value="InterPro"/>
</dbReference>
<dbReference type="STRING" id="1300348.I602_1263"/>
<dbReference type="SUPFAM" id="SSF51445">
    <property type="entry name" value="(Trans)glycosidases"/>
    <property type="match status" value="1"/>
</dbReference>
<keyword evidence="4" id="KW-0326">Glycosidase</keyword>
<dbReference type="PATRIC" id="fig|1300348.6.peg.1262"/>
<evidence type="ECO:0000259" key="7">
    <source>
        <dbReference type="Pfam" id="PF14845"/>
    </source>
</evidence>
<accession>A0A0M9CFZ3</accession>
<dbReference type="PANTHER" id="PTHR22600:SF21">
    <property type="entry name" value="BETA-HEXOSAMINIDASE A"/>
    <property type="match status" value="1"/>
</dbReference>
<comment type="caution">
    <text evidence="8">The sequence shown here is derived from an EMBL/GenBank/DDBJ whole genome shotgun (WGS) entry which is preliminary data.</text>
</comment>
<evidence type="ECO:0000256" key="1">
    <source>
        <dbReference type="ARBA" id="ARBA00006285"/>
    </source>
</evidence>
<feature type="domain" description="Beta-hexosaminidase eukaryotic type N-terminal" evidence="7">
    <location>
        <begin position="30"/>
        <end position="141"/>
    </location>
</feature>
<dbReference type="PANTHER" id="PTHR22600">
    <property type="entry name" value="BETA-HEXOSAMINIDASE"/>
    <property type="match status" value="1"/>
</dbReference>
<evidence type="ECO:0000256" key="4">
    <source>
        <dbReference type="ARBA" id="ARBA00023295"/>
    </source>
</evidence>
<evidence type="ECO:0000256" key="3">
    <source>
        <dbReference type="ARBA" id="ARBA00023180"/>
    </source>
</evidence>
<evidence type="ECO:0000256" key="5">
    <source>
        <dbReference type="PIRSR" id="PIRSR625705-1"/>
    </source>
</evidence>
<dbReference type="Proteomes" id="UP000183071">
    <property type="component" value="Unassembled WGS sequence"/>
</dbReference>
<protein>
    <submittedName>
        <fullName evidence="8">Glycosyl hydrolase family 20</fullName>
    </submittedName>
    <submittedName>
        <fullName evidence="9">Hexosaminidase</fullName>
    </submittedName>
</protein>
<feature type="domain" description="Glycoside hydrolase family 20 catalytic" evidence="6">
    <location>
        <begin position="162"/>
        <end position="479"/>
    </location>
</feature>
<dbReference type="InterPro" id="IPR029018">
    <property type="entry name" value="Hex-like_dom2"/>
</dbReference>
<keyword evidence="11" id="KW-1185">Reference proteome</keyword>
<feature type="active site" description="Proton donor" evidence="5">
    <location>
        <position position="319"/>
    </location>
</feature>
<dbReference type="InterPro" id="IPR025705">
    <property type="entry name" value="Beta_hexosaminidase_sua/sub"/>
</dbReference>
<dbReference type="CDD" id="cd06570">
    <property type="entry name" value="GH20_chitobiase-like_1"/>
    <property type="match status" value="1"/>
</dbReference>
<evidence type="ECO:0000259" key="6">
    <source>
        <dbReference type="Pfam" id="PF00728"/>
    </source>
</evidence>
<evidence type="ECO:0000256" key="2">
    <source>
        <dbReference type="ARBA" id="ARBA00022801"/>
    </source>
</evidence>
<evidence type="ECO:0000313" key="11">
    <source>
        <dbReference type="Proteomes" id="UP000183071"/>
    </source>
</evidence>
<dbReference type="GO" id="GO:0006689">
    <property type="term" value="P:ganglioside catabolic process"/>
    <property type="evidence" value="ECO:0007669"/>
    <property type="project" value="TreeGrafter"/>
</dbReference>
<dbReference type="OrthoDB" id="9763537at2"/>
<reference evidence="9 11" key="2">
    <citation type="submission" date="2016-10" db="EMBL/GenBank/DDBJ databases">
        <authorList>
            <person name="Varghese N."/>
            <person name="Submissions S."/>
        </authorList>
    </citation>
    <scope>NUCLEOTIDE SEQUENCE [LARGE SCALE GENOMIC DNA]</scope>
    <source>
        <strain evidence="9 11">DSW-5</strain>
    </source>
</reference>
<gene>
    <name evidence="8" type="ORF">I602_1263</name>
    <name evidence="9" type="ORF">SAMN05444353_0508</name>
</gene>
<dbReference type="Gene3D" id="3.30.379.10">
    <property type="entry name" value="Chitobiase/beta-hexosaminidase domain 2-like"/>
    <property type="match status" value="1"/>
</dbReference>
<dbReference type="Gene3D" id="3.20.20.80">
    <property type="entry name" value="Glycosidases"/>
    <property type="match status" value="1"/>
</dbReference>
<proteinExistence type="inferred from homology"/>
<name>A0A0M9CFZ3_9FLAO</name>
<dbReference type="GO" id="GO:0016020">
    <property type="term" value="C:membrane"/>
    <property type="evidence" value="ECO:0007669"/>
    <property type="project" value="TreeGrafter"/>
</dbReference>
<dbReference type="Pfam" id="PF00728">
    <property type="entry name" value="Glyco_hydro_20"/>
    <property type="match status" value="1"/>
</dbReference>
<dbReference type="InterPro" id="IPR029019">
    <property type="entry name" value="HEX_eukaryotic_N"/>
</dbReference>